<evidence type="ECO:0000256" key="1">
    <source>
        <dbReference type="ARBA" id="ARBA00008455"/>
    </source>
</evidence>
<reference evidence="4" key="2">
    <citation type="submission" date="2023-06" db="EMBL/GenBank/DDBJ databases">
        <authorList>
            <consortium name="Lawrence Berkeley National Laboratory"/>
            <person name="Haridas S."/>
            <person name="Hensen N."/>
            <person name="Bonometti L."/>
            <person name="Westerberg I."/>
            <person name="Brannstrom I.O."/>
            <person name="Guillou S."/>
            <person name="Cros-Aarteil S."/>
            <person name="Calhoun S."/>
            <person name="Kuo A."/>
            <person name="Mondo S."/>
            <person name="Pangilinan J."/>
            <person name="Riley R."/>
            <person name="Labutti K."/>
            <person name="Andreopoulos B."/>
            <person name="Lipzen A."/>
            <person name="Chen C."/>
            <person name="Yanf M."/>
            <person name="Daum C."/>
            <person name="Ng V."/>
            <person name="Clum A."/>
            <person name="Steindorff A."/>
            <person name="Ohm R."/>
            <person name="Martin F."/>
            <person name="Silar P."/>
            <person name="Natvig D."/>
            <person name="Lalanne C."/>
            <person name="Gautier V."/>
            <person name="Ament-Velasquez S.L."/>
            <person name="Kruys A."/>
            <person name="Hutchinson M.I."/>
            <person name="Powell A.J."/>
            <person name="Barry K."/>
            <person name="Miller A.N."/>
            <person name="Grigoriev I.V."/>
            <person name="Debuchy R."/>
            <person name="Gladieux P."/>
            <person name="Thoren M.H."/>
            <person name="Johannesson H."/>
        </authorList>
    </citation>
    <scope>NUCLEOTIDE SEQUENCE</scope>
    <source>
        <strain evidence="4">SMH4131-1</strain>
    </source>
</reference>
<comment type="caution">
    <text evidence="4">The sequence shown here is derived from an EMBL/GenBank/DDBJ whole genome shotgun (WGS) entry which is preliminary data.</text>
</comment>
<feature type="signal peptide" evidence="2">
    <location>
        <begin position="1"/>
        <end position="19"/>
    </location>
</feature>
<evidence type="ECO:0000313" key="4">
    <source>
        <dbReference type="EMBL" id="KAK3334082.1"/>
    </source>
</evidence>
<dbReference type="EMBL" id="JAUEPO010000002">
    <property type="protein sequence ID" value="KAK3334082.1"/>
    <property type="molecule type" value="Genomic_DNA"/>
</dbReference>
<dbReference type="GO" id="GO:0008234">
    <property type="term" value="F:cysteine-type peptidase activity"/>
    <property type="evidence" value="ECO:0007669"/>
    <property type="project" value="InterPro"/>
</dbReference>
<dbReference type="Pfam" id="PF00112">
    <property type="entry name" value="Peptidase_C1"/>
    <property type="match status" value="1"/>
</dbReference>
<dbReference type="InterPro" id="IPR038765">
    <property type="entry name" value="Papain-like_cys_pep_sf"/>
</dbReference>
<evidence type="ECO:0000256" key="2">
    <source>
        <dbReference type="SAM" id="SignalP"/>
    </source>
</evidence>
<dbReference type="Gene3D" id="3.90.70.10">
    <property type="entry name" value="Cysteine proteinases"/>
    <property type="match status" value="1"/>
</dbReference>
<dbReference type="SUPFAM" id="SSF54001">
    <property type="entry name" value="Cysteine proteinases"/>
    <property type="match status" value="1"/>
</dbReference>
<sequence length="685" mass="74036">MVPLRGILWCILLLAPACSSSISPKPNARARLPWGDGIPVPVPAASVGLIDWSSISPSSYSVPRVLDNAAKHTGIAASVVTGASSLPAAVDWRNRNGMNYITTAQNQGACQSCWAFAVTALVEAMVRIEHGIWSKRSEADVHDGVGAACESFGNAEDTLGFISGQGAEFLNSGDNTPHGIADWPCDPYEATLHGYTPCADRSGRATHIPWHQALGVVEDQKRWLHEYGPLIATFILYSDFQSWKSANASDVYTWDGQAGSTGNHIALIVGYDDTRQAWIIKNSWGPGWGQGGFVYFSYGTANIDGWTKYGLTNINPDPWARKRHQNGNMMQTGNGETHRNFELLVSSNSTAGTGLAHISRDGTTSGWSLVSQSNSSEGSAHHDYGIQLKGQPAVIGTSFGRDFHVVGVDESRNLHHWAYKQANKTWEQASAVAGKDIDGYPGLVQSDDSSLLVVVRHADGTLKEWQLHVPRSESGESSAWTLTSTIADGQTIRVAQSGPALVQSNIGLDIYDAEASSRGNLYVVAVRTDGTMQLFWRTGDNDTTVGSWTSAEVFGSGIPTNTPPVMIQDYFNTANESSIGGFQLVVAVNGSVQHWQRDNNVLHLGSPVVAGAQGRWQIVEETAAAGVKHVWSLVQGSFSQKMHMITEGFDGKMSYWEWDGKWAKVETLRALGDLTWPRSEMVSGG</sequence>
<dbReference type="SUPFAM" id="SSF89372">
    <property type="entry name" value="Fucose-specific lectin"/>
    <property type="match status" value="1"/>
</dbReference>
<dbReference type="SMART" id="SM00645">
    <property type="entry name" value="Pept_C1"/>
    <property type="match status" value="1"/>
</dbReference>
<dbReference type="PANTHER" id="PTHR12411">
    <property type="entry name" value="CYSTEINE PROTEASE FAMILY C1-RELATED"/>
    <property type="match status" value="1"/>
</dbReference>
<comment type="similarity">
    <text evidence="1">Belongs to the peptidase C1 family.</text>
</comment>
<evidence type="ECO:0000259" key="3">
    <source>
        <dbReference type="SMART" id="SM00645"/>
    </source>
</evidence>
<dbReference type="AlphaFoldDB" id="A0AAE0MIV5"/>
<dbReference type="InterPro" id="IPR000668">
    <property type="entry name" value="Peptidase_C1A_C"/>
</dbReference>
<feature type="domain" description="Peptidase C1A papain C-terminal" evidence="3">
    <location>
        <begin position="86"/>
        <end position="311"/>
    </location>
</feature>
<dbReference type="InterPro" id="IPR013128">
    <property type="entry name" value="Peptidase_C1A"/>
</dbReference>
<gene>
    <name evidence="4" type="ORF">B0T19DRAFT_474651</name>
</gene>
<protein>
    <recommendedName>
        <fullName evidence="3">Peptidase C1A papain C-terminal domain-containing protein</fullName>
    </recommendedName>
</protein>
<accession>A0AAE0MIV5</accession>
<dbReference type="Proteomes" id="UP001286456">
    <property type="component" value="Unassembled WGS sequence"/>
</dbReference>
<proteinExistence type="inferred from homology"/>
<reference evidence="4" key="1">
    <citation type="journal article" date="2023" name="Mol. Phylogenet. Evol.">
        <title>Genome-scale phylogeny and comparative genomics of the fungal order Sordariales.</title>
        <authorList>
            <person name="Hensen N."/>
            <person name="Bonometti L."/>
            <person name="Westerberg I."/>
            <person name="Brannstrom I.O."/>
            <person name="Guillou S."/>
            <person name="Cros-Aarteil S."/>
            <person name="Calhoun S."/>
            <person name="Haridas S."/>
            <person name="Kuo A."/>
            <person name="Mondo S."/>
            <person name="Pangilinan J."/>
            <person name="Riley R."/>
            <person name="LaButti K."/>
            <person name="Andreopoulos B."/>
            <person name="Lipzen A."/>
            <person name="Chen C."/>
            <person name="Yan M."/>
            <person name="Daum C."/>
            <person name="Ng V."/>
            <person name="Clum A."/>
            <person name="Steindorff A."/>
            <person name="Ohm R.A."/>
            <person name="Martin F."/>
            <person name="Silar P."/>
            <person name="Natvig D.O."/>
            <person name="Lalanne C."/>
            <person name="Gautier V."/>
            <person name="Ament-Velasquez S.L."/>
            <person name="Kruys A."/>
            <person name="Hutchinson M.I."/>
            <person name="Powell A.J."/>
            <person name="Barry K."/>
            <person name="Miller A.N."/>
            <person name="Grigoriev I.V."/>
            <person name="Debuchy R."/>
            <person name="Gladieux P."/>
            <person name="Hiltunen Thoren M."/>
            <person name="Johannesson H."/>
        </authorList>
    </citation>
    <scope>NUCLEOTIDE SEQUENCE</scope>
    <source>
        <strain evidence="4">SMH4131-1</strain>
    </source>
</reference>
<keyword evidence="5" id="KW-1185">Reference proteome</keyword>
<organism evidence="4 5">
    <name type="scientific">Cercophora scortea</name>
    <dbReference type="NCBI Taxonomy" id="314031"/>
    <lineage>
        <taxon>Eukaryota</taxon>
        <taxon>Fungi</taxon>
        <taxon>Dikarya</taxon>
        <taxon>Ascomycota</taxon>
        <taxon>Pezizomycotina</taxon>
        <taxon>Sordariomycetes</taxon>
        <taxon>Sordariomycetidae</taxon>
        <taxon>Sordariales</taxon>
        <taxon>Lasiosphaeriaceae</taxon>
        <taxon>Cercophora</taxon>
    </lineage>
</organism>
<dbReference type="GO" id="GO:0006508">
    <property type="term" value="P:proteolysis"/>
    <property type="evidence" value="ECO:0007669"/>
    <property type="project" value="InterPro"/>
</dbReference>
<keyword evidence="2" id="KW-0732">Signal</keyword>
<name>A0AAE0MIV5_9PEZI</name>
<evidence type="ECO:0000313" key="5">
    <source>
        <dbReference type="Proteomes" id="UP001286456"/>
    </source>
</evidence>
<feature type="chain" id="PRO_5041973560" description="Peptidase C1A papain C-terminal domain-containing protein" evidence="2">
    <location>
        <begin position="20"/>
        <end position="685"/>
    </location>
</feature>